<proteinExistence type="predicted"/>
<evidence type="ECO:0000313" key="8">
    <source>
        <dbReference type="Proteomes" id="UP000824056"/>
    </source>
</evidence>
<organism evidence="7 8">
    <name type="scientific">Candidatus Blautia pullicola</name>
    <dbReference type="NCBI Taxonomy" id="2838498"/>
    <lineage>
        <taxon>Bacteria</taxon>
        <taxon>Bacillati</taxon>
        <taxon>Bacillota</taxon>
        <taxon>Clostridia</taxon>
        <taxon>Lachnospirales</taxon>
        <taxon>Lachnospiraceae</taxon>
        <taxon>Blautia</taxon>
    </lineage>
</organism>
<comment type="caution">
    <text evidence="7">The sequence shown here is derived from an EMBL/GenBank/DDBJ whole genome shotgun (WGS) entry which is preliminary data.</text>
</comment>
<dbReference type="PANTHER" id="PTHR42713:SF3">
    <property type="entry name" value="TRANSCRIPTIONAL REGULATORY PROTEIN HPTR"/>
    <property type="match status" value="1"/>
</dbReference>
<feature type="modified residue" description="4-aspartylphosphate" evidence="5">
    <location>
        <position position="55"/>
    </location>
</feature>
<reference evidence="7" key="2">
    <citation type="submission" date="2021-04" db="EMBL/GenBank/DDBJ databases">
        <authorList>
            <person name="Gilroy R."/>
        </authorList>
    </citation>
    <scope>NUCLEOTIDE SEQUENCE</scope>
    <source>
        <strain evidence="7">1068</strain>
    </source>
</reference>
<evidence type="ECO:0000256" key="5">
    <source>
        <dbReference type="PROSITE-ProRule" id="PRU00169"/>
    </source>
</evidence>
<dbReference type="GO" id="GO:0003677">
    <property type="term" value="F:DNA binding"/>
    <property type="evidence" value="ECO:0007669"/>
    <property type="project" value="UniProtKB-KW"/>
</dbReference>
<dbReference type="InterPro" id="IPR041522">
    <property type="entry name" value="CdaR_GGDEF"/>
</dbReference>
<evidence type="ECO:0000313" key="7">
    <source>
        <dbReference type="EMBL" id="HIZ65848.1"/>
    </source>
</evidence>
<dbReference type="Pfam" id="PF17853">
    <property type="entry name" value="GGDEF_2"/>
    <property type="match status" value="1"/>
</dbReference>
<gene>
    <name evidence="7" type="ORF">H9809_08125</name>
</gene>
<protein>
    <recommendedName>
        <fullName evidence="1">Stage 0 sporulation protein A homolog</fullName>
    </recommendedName>
</protein>
<dbReference type="GO" id="GO:0000160">
    <property type="term" value="P:phosphorelay signal transduction system"/>
    <property type="evidence" value="ECO:0007669"/>
    <property type="project" value="InterPro"/>
</dbReference>
<sequence>MIKLLIADDEPLVQIGLKSMIDWESLGIDICGTAANGDMAFQMIKEQRPEIVITDIQMPCSSGLELGKQCREALGKLPVFIILTGYENFHYAREAMSFQAVDYLVKIDLTAQSLTSAVKRAIEQVETLSQENHIRKFSSDTSLLLFQERFYIRLLNNLFESQEQLLRQSRELKISLDYPGFTVAYMELLKEPQKEDSDKSLMRLYSSTLHMLQELLSKYVACKVVALDTQYLAVVFYLTVEQKETWKETIRYSIKQVLEMLHNYYSVSILTSVGRLAENPGEIFASYNDARQLTGYLSPDKS</sequence>
<evidence type="ECO:0000256" key="1">
    <source>
        <dbReference type="ARBA" id="ARBA00018672"/>
    </source>
</evidence>
<dbReference type="SUPFAM" id="SSF52172">
    <property type="entry name" value="CheY-like"/>
    <property type="match status" value="1"/>
</dbReference>
<accession>A0A9D2FR01</accession>
<dbReference type="AlphaFoldDB" id="A0A9D2FR01"/>
<dbReference type="InterPro" id="IPR001789">
    <property type="entry name" value="Sig_transdc_resp-reg_receiver"/>
</dbReference>
<dbReference type="Proteomes" id="UP000824056">
    <property type="component" value="Unassembled WGS sequence"/>
</dbReference>
<dbReference type="CDD" id="cd17536">
    <property type="entry name" value="REC_YesN-like"/>
    <property type="match status" value="1"/>
</dbReference>
<dbReference type="SMART" id="SM00448">
    <property type="entry name" value="REC"/>
    <property type="match status" value="1"/>
</dbReference>
<dbReference type="PROSITE" id="PS50110">
    <property type="entry name" value="RESPONSE_REGULATORY"/>
    <property type="match status" value="1"/>
</dbReference>
<feature type="non-terminal residue" evidence="7">
    <location>
        <position position="302"/>
    </location>
</feature>
<evidence type="ECO:0000256" key="4">
    <source>
        <dbReference type="ARBA" id="ARBA00024867"/>
    </source>
</evidence>
<dbReference type="Pfam" id="PF00072">
    <property type="entry name" value="Response_reg"/>
    <property type="match status" value="1"/>
</dbReference>
<dbReference type="InterPro" id="IPR051552">
    <property type="entry name" value="HptR"/>
</dbReference>
<keyword evidence="2" id="KW-0963">Cytoplasm</keyword>
<comment type="function">
    <text evidence="4">May play the central regulatory role in sporulation. It may be an element of the effector pathway responsible for the activation of sporulation genes in response to nutritional stress. Spo0A may act in concert with spo0H (a sigma factor) to control the expression of some genes that are critical to the sporulation process.</text>
</comment>
<dbReference type="Gene3D" id="3.40.50.2300">
    <property type="match status" value="1"/>
</dbReference>
<dbReference type="PANTHER" id="PTHR42713">
    <property type="entry name" value="HISTIDINE KINASE-RELATED"/>
    <property type="match status" value="1"/>
</dbReference>
<dbReference type="InterPro" id="IPR011006">
    <property type="entry name" value="CheY-like_superfamily"/>
</dbReference>
<reference evidence="7" key="1">
    <citation type="journal article" date="2021" name="PeerJ">
        <title>Extensive microbial diversity within the chicken gut microbiome revealed by metagenomics and culture.</title>
        <authorList>
            <person name="Gilroy R."/>
            <person name="Ravi A."/>
            <person name="Getino M."/>
            <person name="Pursley I."/>
            <person name="Horton D.L."/>
            <person name="Alikhan N.F."/>
            <person name="Baker D."/>
            <person name="Gharbi K."/>
            <person name="Hall N."/>
            <person name="Watson M."/>
            <person name="Adriaenssens E.M."/>
            <person name="Foster-Nyarko E."/>
            <person name="Jarju S."/>
            <person name="Secka A."/>
            <person name="Antonio M."/>
            <person name="Oren A."/>
            <person name="Chaudhuri R.R."/>
            <person name="La Ragione R."/>
            <person name="Hildebrand F."/>
            <person name="Pallen M.J."/>
        </authorList>
    </citation>
    <scope>NUCLEOTIDE SEQUENCE</scope>
    <source>
        <strain evidence="7">1068</strain>
    </source>
</reference>
<keyword evidence="3" id="KW-0238">DNA-binding</keyword>
<evidence type="ECO:0000256" key="3">
    <source>
        <dbReference type="ARBA" id="ARBA00023125"/>
    </source>
</evidence>
<dbReference type="EMBL" id="DXBG01000187">
    <property type="protein sequence ID" value="HIZ65848.1"/>
    <property type="molecule type" value="Genomic_DNA"/>
</dbReference>
<name>A0A9D2FR01_9FIRM</name>
<evidence type="ECO:0000259" key="6">
    <source>
        <dbReference type="PROSITE" id="PS50110"/>
    </source>
</evidence>
<keyword evidence="5" id="KW-0597">Phosphoprotein</keyword>
<evidence type="ECO:0000256" key="2">
    <source>
        <dbReference type="ARBA" id="ARBA00022490"/>
    </source>
</evidence>
<feature type="domain" description="Response regulatory" evidence="6">
    <location>
        <begin position="3"/>
        <end position="122"/>
    </location>
</feature>